<evidence type="ECO:0000313" key="1">
    <source>
        <dbReference type="EMBL" id="KAK7495735.1"/>
    </source>
</evidence>
<protein>
    <submittedName>
        <fullName evidence="1">Uncharacterized protein</fullName>
    </submittedName>
</protein>
<dbReference type="EMBL" id="JACVVK020000072">
    <property type="protein sequence ID" value="KAK7495735.1"/>
    <property type="molecule type" value="Genomic_DNA"/>
</dbReference>
<accession>A0ABD0L8V2</accession>
<name>A0ABD0L8V2_9CAEN</name>
<evidence type="ECO:0000313" key="2">
    <source>
        <dbReference type="Proteomes" id="UP001519460"/>
    </source>
</evidence>
<dbReference type="AlphaFoldDB" id="A0ABD0L8V2"/>
<organism evidence="1 2">
    <name type="scientific">Batillaria attramentaria</name>
    <dbReference type="NCBI Taxonomy" id="370345"/>
    <lineage>
        <taxon>Eukaryota</taxon>
        <taxon>Metazoa</taxon>
        <taxon>Spiralia</taxon>
        <taxon>Lophotrochozoa</taxon>
        <taxon>Mollusca</taxon>
        <taxon>Gastropoda</taxon>
        <taxon>Caenogastropoda</taxon>
        <taxon>Sorbeoconcha</taxon>
        <taxon>Cerithioidea</taxon>
        <taxon>Batillariidae</taxon>
        <taxon>Batillaria</taxon>
    </lineage>
</organism>
<comment type="caution">
    <text evidence="1">The sequence shown here is derived from an EMBL/GenBank/DDBJ whole genome shotgun (WGS) entry which is preliminary data.</text>
</comment>
<reference evidence="1 2" key="1">
    <citation type="journal article" date="2023" name="Sci. Data">
        <title>Genome assembly of the Korean intertidal mud-creeper Batillaria attramentaria.</title>
        <authorList>
            <person name="Patra A.K."/>
            <person name="Ho P.T."/>
            <person name="Jun S."/>
            <person name="Lee S.J."/>
            <person name="Kim Y."/>
            <person name="Won Y.J."/>
        </authorList>
    </citation>
    <scope>NUCLEOTIDE SEQUENCE [LARGE SCALE GENOMIC DNA]</scope>
    <source>
        <strain evidence="1">Wonlab-2016</strain>
    </source>
</reference>
<keyword evidence="2" id="KW-1185">Reference proteome</keyword>
<dbReference type="Proteomes" id="UP001519460">
    <property type="component" value="Unassembled WGS sequence"/>
</dbReference>
<gene>
    <name evidence="1" type="ORF">BaRGS_00012955</name>
</gene>
<proteinExistence type="predicted"/>
<sequence length="82" mass="9296">MERRVALIVSDIHVRIVLYQKSSSFCVAIRNCHMEGRVAIFVLCTYVRMVLYEKASDFRVSGLSKYDATWSGVSPPLLVVLT</sequence>